<keyword evidence="3" id="KW-1185">Reference proteome</keyword>
<dbReference type="AlphaFoldDB" id="A0A6A2ZMA3"/>
<comment type="caution">
    <text evidence="2">The sequence shown here is derived from an EMBL/GenBank/DDBJ whole genome shotgun (WGS) entry which is preliminary data.</text>
</comment>
<organism evidence="2 3">
    <name type="scientific">Hibiscus syriacus</name>
    <name type="common">Rose of Sharon</name>
    <dbReference type="NCBI Taxonomy" id="106335"/>
    <lineage>
        <taxon>Eukaryota</taxon>
        <taxon>Viridiplantae</taxon>
        <taxon>Streptophyta</taxon>
        <taxon>Embryophyta</taxon>
        <taxon>Tracheophyta</taxon>
        <taxon>Spermatophyta</taxon>
        <taxon>Magnoliopsida</taxon>
        <taxon>eudicotyledons</taxon>
        <taxon>Gunneridae</taxon>
        <taxon>Pentapetalae</taxon>
        <taxon>rosids</taxon>
        <taxon>malvids</taxon>
        <taxon>Malvales</taxon>
        <taxon>Malvaceae</taxon>
        <taxon>Malvoideae</taxon>
        <taxon>Hibiscus</taxon>
    </lineage>
</organism>
<evidence type="ECO:0000256" key="1">
    <source>
        <dbReference type="SAM" id="MobiDB-lite"/>
    </source>
</evidence>
<dbReference type="PANTHER" id="PTHR35117:SF1">
    <property type="entry name" value="MYOSIN-M HEAVY PROTEIN"/>
    <property type="match status" value="1"/>
</dbReference>
<feature type="compositionally biased region" description="Pro residues" evidence="1">
    <location>
        <begin position="264"/>
        <end position="277"/>
    </location>
</feature>
<name>A0A6A2ZMA3_HIBSY</name>
<reference evidence="2" key="1">
    <citation type="submission" date="2019-09" db="EMBL/GenBank/DDBJ databases">
        <title>Draft genome information of white flower Hibiscus syriacus.</title>
        <authorList>
            <person name="Kim Y.-M."/>
        </authorList>
    </citation>
    <scope>NUCLEOTIDE SEQUENCE [LARGE SCALE GENOMIC DNA]</scope>
    <source>
        <strain evidence="2">YM2019G1</strain>
    </source>
</reference>
<evidence type="ECO:0000313" key="2">
    <source>
        <dbReference type="EMBL" id="KAE8692429.1"/>
    </source>
</evidence>
<gene>
    <name evidence="2" type="ORF">F3Y22_tig00110833pilonHSYRG00038</name>
</gene>
<proteinExistence type="predicted"/>
<evidence type="ECO:0000313" key="3">
    <source>
        <dbReference type="Proteomes" id="UP000436088"/>
    </source>
</evidence>
<dbReference type="EMBL" id="VEPZ02001133">
    <property type="protein sequence ID" value="KAE8692429.1"/>
    <property type="molecule type" value="Genomic_DNA"/>
</dbReference>
<dbReference type="Proteomes" id="UP000436088">
    <property type="component" value="Unassembled WGS sequence"/>
</dbReference>
<keyword evidence="2" id="KW-0022">Alpha-amylase inhibitor</keyword>
<feature type="compositionally biased region" description="Polar residues" evidence="1">
    <location>
        <begin position="279"/>
        <end position="288"/>
    </location>
</feature>
<accession>A0A6A2ZMA3</accession>
<protein>
    <submittedName>
        <fullName evidence="2">Alpha-amylase inhibitor alpha subunit family protein</fullName>
    </submittedName>
</protein>
<sequence length="522" mass="56213">MGKQSRSKKPENLGKGKVTPVQVAFIVDRYLSDNNYSSTRSTFRNEASSLISKSPVREAPKSLLSLGAMLDEYICLKEQKVLVEQERARLEQEKCRVQSLLQGMQSVMNAYNASATASVPVISHANATKTVTVVPRSDPCAISPPGPPAYRTPTVIPVSGPSNSRMERNSYFTPVTLQPLTRNKRTLEAVTGASAAAKRARNKSTSRKLTTQGMEKLPETDNVMNRQVAGQSSSLNQSTPPSCTPNESTMHVSGVVNCLFNQPQPSPPPNSLGPKTPPQAVSPQSHKSMTPLGVPSTANCGHSNTPTNCDHSNTSQEITPNCTIVSTERVTVSPLKQMTCYTIERNHCISSCSPVKTCLKRLGKRDHVKSRLDFDGSDAAVHVDKPIVNEISTSEYEMDADLFDLDLPNLDALGENFSFSELLVDLDLGSEGFGYPSKPTSCTSGAALSGSSNVSGDDNLGASQVMSKFSSTVTEVFTENNMNAGGPNTLTSVKSITKCIEILSPAKRQRSSLEQQNYSATN</sequence>
<feature type="compositionally biased region" description="Polar residues" evidence="1">
    <location>
        <begin position="222"/>
        <end position="251"/>
    </location>
</feature>
<feature type="region of interest" description="Disordered" evidence="1">
    <location>
        <begin position="191"/>
        <end position="299"/>
    </location>
</feature>
<dbReference type="PANTHER" id="PTHR35117">
    <property type="entry name" value="MYOSIN-M HEAVY PROTEIN"/>
    <property type="match status" value="1"/>
</dbReference>